<evidence type="ECO:0000256" key="1">
    <source>
        <dbReference type="SAM" id="MobiDB-lite"/>
    </source>
</evidence>
<dbReference type="STRING" id="45235.A0A2K3QBN8"/>
<gene>
    <name evidence="2" type="ORF">TCAP_05114</name>
</gene>
<dbReference type="EMBL" id="NRSZ01000824">
    <property type="protein sequence ID" value="PNY24952.1"/>
    <property type="molecule type" value="Genomic_DNA"/>
</dbReference>
<organism evidence="2 3">
    <name type="scientific">Tolypocladium capitatum</name>
    <dbReference type="NCBI Taxonomy" id="45235"/>
    <lineage>
        <taxon>Eukaryota</taxon>
        <taxon>Fungi</taxon>
        <taxon>Dikarya</taxon>
        <taxon>Ascomycota</taxon>
        <taxon>Pezizomycotina</taxon>
        <taxon>Sordariomycetes</taxon>
        <taxon>Hypocreomycetidae</taxon>
        <taxon>Hypocreales</taxon>
        <taxon>Ophiocordycipitaceae</taxon>
        <taxon>Tolypocladium</taxon>
    </lineage>
</organism>
<proteinExistence type="predicted"/>
<feature type="region of interest" description="Disordered" evidence="1">
    <location>
        <begin position="85"/>
        <end position="107"/>
    </location>
</feature>
<keyword evidence="3" id="KW-1185">Reference proteome</keyword>
<evidence type="ECO:0000313" key="3">
    <source>
        <dbReference type="Proteomes" id="UP000236621"/>
    </source>
</evidence>
<dbReference type="Proteomes" id="UP000236621">
    <property type="component" value="Unassembled WGS sequence"/>
</dbReference>
<reference evidence="2 3" key="1">
    <citation type="submission" date="2017-08" db="EMBL/GenBank/DDBJ databases">
        <title>Harnessing the power of phylogenomics to disentangle the directionality and signatures of interkingdom host jumping in the parasitic fungal genus Tolypocladium.</title>
        <authorList>
            <person name="Quandt C.A."/>
            <person name="Patterson W."/>
            <person name="Spatafora J.W."/>
        </authorList>
    </citation>
    <scope>NUCLEOTIDE SEQUENCE [LARGE SCALE GENOMIC DNA]</scope>
    <source>
        <strain evidence="2 3">CBS 113982</strain>
    </source>
</reference>
<feature type="compositionally biased region" description="Basic and acidic residues" evidence="1">
    <location>
        <begin position="85"/>
        <end position="94"/>
    </location>
</feature>
<dbReference type="OrthoDB" id="4023585at2759"/>
<evidence type="ECO:0000313" key="2">
    <source>
        <dbReference type="EMBL" id="PNY24952.1"/>
    </source>
</evidence>
<comment type="caution">
    <text evidence="2">The sequence shown here is derived from an EMBL/GenBank/DDBJ whole genome shotgun (WGS) entry which is preliminary data.</text>
</comment>
<protein>
    <recommendedName>
        <fullName evidence="4">Lea domain-containing protein</fullName>
    </recommendedName>
</protein>
<dbReference type="AlphaFoldDB" id="A0A2K3QBN8"/>
<sequence length="107" mass="11291">MSFVSEKFIRLAVPVSRALTVQAPRALTTSAVVRKSASETVKDGLKSVDRAISDNVIIPGLDAATKVKEGAEKVAKRQAAGKAERLKGKAECAEQAKGTAEQAKNKL</sequence>
<name>A0A2K3QBN8_9HYPO</name>
<evidence type="ECO:0008006" key="4">
    <source>
        <dbReference type="Google" id="ProtNLM"/>
    </source>
</evidence>
<accession>A0A2K3QBN8</accession>